<dbReference type="InterPro" id="IPR039564">
    <property type="entry name" value="Peptidase_C39-like"/>
</dbReference>
<feature type="transmembrane region" description="Helical" evidence="1">
    <location>
        <begin position="6"/>
        <end position="27"/>
    </location>
</feature>
<keyword evidence="1" id="KW-0812">Transmembrane</keyword>
<evidence type="ECO:0000313" key="3">
    <source>
        <dbReference type="EMBL" id="OGC46748.1"/>
    </source>
</evidence>
<dbReference type="EMBL" id="MEUX01000030">
    <property type="protein sequence ID" value="OGC46748.1"/>
    <property type="molecule type" value="Genomic_DNA"/>
</dbReference>
<evidence type="ECO:0000259" key="2">
    <source>
        <dbReference type="Pfam" id="PF13529"/>
    </source>
</evidence>
<reference evidence="3 4" key="1">
    <citation type="journal article" date="2016" name="Nat. Commun.">
        <title>Thousands of microbial genomes shed light on interconnected biogeochemical processes in an aquifer system.</title>
        <authorList>
            <person name="Anantharaman K."/>
            <person name="Brown C.T."/>
            <person name="Hug L.A."/>
            <person name="Sharon I."/>
            <person name="Castelle C.J."/>
            <person name="Probst A.J."/>
            <person name="Thomas B.C."/>
            <person name="Singh A."/>
            <person name="Wilkins M.J."/>
            <person name="Karaoz U."/>
            <person name="Brodie E.L."/>
            <person name="Williams K.H."/>
            <person name="Hubbard S.S."/>
            <person name="Banfield J.F."/>
        </authorList>
    </citation>
    <scope>NUCLEOTIDE SEQUENCE [LARGE SCALE GENOMIC DNA]</scope>
</reference>
<protein>
    <recommendedName>
        <fullName evidence="2">Peptidase C39-like domain-containing protein</fullName>
    </recommendedName>
</protein>
<name>A0A1F4UP61_UNCKA</name>
<proteinExistence type="predicted"/>
<dbReference type="AlphaFoldDB" id="A0A1F4UP61"/>
<dbReference type="Gene3D" id="3.90.70.10">
    <property type="entry name" value="Cysteine proteinases"/>
    <property type="match status" value="1"/>
</dbReference>
<comment type="caution">
    <text evidence="3">The sequence shown here is derived from an EMBL/GenBank/DDBJ whole genome shotgun (WGS) entry which is preliminary data.</text>
</comment>
<dbReference type="Proteomes" id="UP000176444">
    <property type="component" value="Unassembled WGS sequence"/>
</dbReference>
<organism evidence="3 4">
    <name type="scientific">candidate division WWE3 bacterium RIFCSPHIGHO2_01_FULL_35_17</name>
    <dbReference type="NCBI Taxonomy" id="1802614"/>
    <lineage>
        <taxon>Bacteria</taxon>
        <taxon>Katanobacteria</taxon>
    </lineage>
</organism>
<gene>
    <name evidence="3" type="ORF">A2713_01060</name>
</gene>
<dbReference type="Pfam" id="PF13529">
    <property type="entry name" value="Peptidase_C39_2"/>
    <property type="match status" value="1"/>
</dbReference>
<evidence type="ECO:0000313" key="4">
    <source>
        <dbReference type="Proteomes" id="UP000176444"/>
    </source>
</evidence>
<feature type="domain" description="Peptidase C39-like" evidence="2">
    <location>
        <begin position="90"/>
        <end position="235"/>
    </location>
</feature>
<accession>A0A1F4UP61</accession>
<keyword evidence="1" id="KW-1133">Transmembrane helix</keyword>
<sequence length="276" mass="31708">MFFRFYKIFLILFSVFVGGMIIIFILFPDKFNNPQLEIQNTDKFSEIENQYQPLVSDIMSETEAIENPILPITEEKENLPDNPPIQNILLEVPFTSQAPSGNWQDIIFQNACEEASILMAMSWVRGETLTKEEAEKEIKAISDFELKTYGDFHDRSAADTAQLIRDYFDYDNIEVMENISASDIKTELTEGNLVIVPVNGQKMNNPFYTPPGPIEHMLVIIGYDTQTKEFITNDSGTKRGEKYRYSESILEAALKDYKTGFHEPLEEIKKVMIVVK</sequence>
<evidence type="ECO:0000256" key="1">
    <source>
        <dbReference type="SAM" id="Phobius"/>
    </source>
</evidence>
<keyword evidence="1" id="KW-0472">Membrane</keyword>